<name>A0ABR3GQK0_9PEZI</name>
<evidence type="ECO:0000313" key="2">
    <source>
        <dbReference type="Proteomes" id="UP001447188"/>
    </source>
</evidence>
<keyword evidence="2" id="KW-1185">Reference proteome</keyword>
<dbReference type="Proteomes" id="UP001447188">
    <property type="component" value="Unassembled WGS sequence"/>
</dbReference>
<evidence type="ECO:0000313" key="1">
    <source>
        <dbReference type="EMBL" id="KAL0638209.1"/>
    </source>
</evidence>
<dbReference type="EMBL" id="JBBBZM010000025">
    <property type="protein sequence ID" value="KAL0638209.1"/>
    <property type="molecule type" value="Genomic_DNA"/>
</dbReference>
<protein>
    <submittedName>
        <fullName evidence="1">Uncharacterized protein</fullName>
    </submittedName>
</protein>
<reference evidence="1 2" key="1">
    <citation type="submission" date="2024-02" db="EMBL/GenBank/DDBJ databases">
        <title>Discinaceae phylogenomics.</title>
        <authorList>
            <person name="Dirks A.C."/>
            <person name="James T.Y."/>
        </authorList>
    </citation>
    <scope>NUCLEOTIDE SEQUENCE [LARGE SCALE GENOMIC DNA]</scope>
    <source>
        <strain evidence="1 2">ACD0624</strain>
    </source>
</reference>
<accession>A0ABR3GQK0</accession>
<comment type="caution">
    <text evidence="1">The sequence shown here is derived from an EMBL/GenBank/DDBJ whole genome shotgun (WGS) entry which is preliminary data.</text>
</comment>
<proteinExistence type="predicted"/>
<organism evidence="1 2">
    <name type="scientific">Discina gigas</name>
    <dbReference type="NCBI Taxonomy" id="1032678"/>
    <lineage>
        <taxon>Eukaryota</taxon>
        <taxon>Fungi</taxon>
        <taxon>Dikarya</taxon>
        <taxon>Ascomycota</taxon>
        <taxon>Pezizomycotina</taxon>
        <taxon>Pezizomycetes</taxon>
        <taxon>Pezizales</taxon>
        <taxon>Discinaceae</taxon>
        <taxon>Discina</taxon>
    </lineage>
</organism>
<sequence length="108" mass="12629">MLSDLFTRLFNTHPGAYNEEAEDPGFTAFMETLHARRANEDWFMPGPEGDLYRQRCRDEEMMRMESRNYGFKMNPASVCSKMVDRCNGNDQEGLHFYADTASRKNRSE</sequence>
<gene>
    <name evidence="1" type="ORF">Q9L58_002825</name>
</gene>